<protein>
    <recommendedName>
        <fullName evidence="3">Type IV toxin-antitoxin system AbiEi family antitoxin domain-containing protein</fullName>
    </recommendedName>
</protein>
<dbReference type="AlphaFoldDB" id="A0A5J5IPV1"/>
<comment type="caution">
    <text evidence="1">The sequence shown here is derived from an EMBL/GenBank/DDBJ whole genome shotgun (WGS) entry which is preliminary data.</text>
</comment>
<evidence type="ECO:0000313" key="2">
    <source>
        <dbReference type="Proteomes" id="UP000327039"/>
    </source>
</evidence>
<evidence type="ECO:0008006" key="3">
    <source>
        <dbReference type="Google" id="ProtNLM"/>
    </source>
</evidence>
<name>A0A5J5IPV1_9MICO</name>
<accession>A0A5J5IPV1</accession>
<gene>
    <name evidence="1" type="ORF">F6B42_06510</name>
</gene>
<dbReference type="RefSeq" id="WP_150418829.1">
    <property type="nucleotide sequence ID" value="NZ_VYRZ01000002.1"/>
</dbReference>
<dbReference type="OrthoDB" id="5517693at2"/>
<keyword evidence="2" id="KW-1185">Reference proteome</keyword>
<dbReference type="Proteomes" id="UP000327039">
    <property type="component" value="Unassembled WGS sequence"/>
</dbReference>
<proteinExistence type="predicted"/>
<sequence length="327" mass="35667">MTHRIPVLRPSPVALLRARGIPHPDRAVRAGELVPVRRGVYAPADAWRQLAPWDRYLARVHAVALLRTGVVFSHESAAVLLGMPIIGEPAEVHVLADGRSTGGDRGGLRVHTTDDAREIIEMGAIALTSAAECAVDIARSRPELLSLSVADAARAFPGSAADLVGLNEVRRSSRGRRLARWSLERASPVPESSLESVSRGVTELLGFDSPELQVVIGPDRVDFRWPEDRIVGEADGDLKYDGRFGDAAELLRARRDRDARLRRAGSRHVLHWGWSDAVEFDRLDSILTAAGVRRIRPPDLARLVRSRSALRPSALGARLHSRAESAG</sequence>
<reference evidence="2" key="1">
    <citation type="submission" date="2019-09" db="EMBL/GenBank/DDBJ databases">
        <title>Mumia zhuanghuii sp. nov. isolated from the intestinal contents of plateau pika (Ochotona curzoniae) in the Qinghai-Tibet plateau of China.</title>
        <authorList>
            <person name="Tian Z."/>
        </authorList>
    </citation>
    <scope>NUCLEOTIDE SEQUENCE [LARGE SCALE GENOMIC DNA]</scope>
    <source>
        <strain evidence="2">DSM 25564</strain>
    </source>
</reference>
<dbReference type="EMBL" id="VYRZ01000002">
    <property type="protein sequence ID" value="KAA9086656.1"/>
    <property type="molecule type" value="Genomic_DNA"/>
</dbReference>
<evidence type="ECO:0000313" key="1">
    <source>
        <dbReference type="EMBL" id="KAA9086656.1"/>
    </source>
</evidence>
<organism evidence="1 2">
    <name type="scientific">Microbacterium radiodurans</name>
    <dbReference type="NCBI Taxonomy" id="661398"/>
    <lineage>
        <taxon>Bacteria</taxon>
        <taxon>Bacillati</taxon>
        <taxon>Actinomycetota</taxon>
        <taxon>Actinomycetes</taxon>
        <taxon>Micrococcales</taxon>
        <taxon>Microbacteriaceae</taxon>
        <taxon>Microbacterium</taxon>
    </lineage>
</organism>